<keyword evidence="8" id="KW-0969">Cilium</keyword>
<keyword evidence="8" id="KW-0282">Flagellum</keyword>
<dbReference type="SUPFAM" id="SSF88659">
    <property type="entry name" value="Sigma3 and sigma4 domains of RNA polymerase sigma factors"/>
    <property type="match status" value="2"/>
</dbReference>
<keyword evidence="9" id="KW-1185">Reference proteome</keyword>
<dbReference type="GO" id="GO:0006352">
    <property type="term" value="P:DNA-templated transcription initiation"/>
    <property type="evidence" value="ECO:0007669"/>
    <property type="project" value="InterPro"/>
</dbReference>
<proteinExistence type="predicted"/>
<evidence type="ECO:0000256" key="2">
    <source>
        <dbReference type="ARBA" id="ARBA00023082"/>
    </source>
</evidence>
<keyword evidence="4" id="KW-0804">Transcription</keyword>
<keyword evidence="1" id="KW-0805">Transcription regulation</keyword>
<dbReference type="AlphaFoldDB" id="A0A179D5C7"/>
<keyword evidence="3" id="KW-0238">DNA-binding</keyword>
<organism evidence="8 9">
    <name type="scientific">Thermosulfurimonas dismutans</name>
    <dbReference type="NCBI Taxonomy" id="999894"/>
    <lineage>
        <taxon>Bacteria</taxon>
        <taxon>Pseudomonadati</taxon>
        <taxon>Thermodesulfobacteriota</taxon>
        <taxon>Thermodesulfobacteria</taxon>
        <taxon>Thermodesulfobacteriales</taxon>
        <taxon>Thermodesulfobacteriaceae</taxon>
        <taxon>Thermosulfurimonas</taxon>
    </lineage>
</organism>
<dbReference type="PANTHER" id="PTHR30385">
    <property type="entry name" value="SIGMA FACTOR F FLAGELLAR"/>
    <property type="match status" value="1"/>
</dbReference>
<name>A0A179D5C7_9BACT</name>
<dbReference type="EMBL" id="LWLG01000002">
    <property type="protein sequence ID" value="OAQ21304.1"/>
    <property type="molecule type" value="Genomic_DNA"/>
</dbReference>
<comment type="caution">
    <text evidence="8">The sequence shown here is derived from an EMBL/GenBank/DDBJ whole genome shotgun (WGS) entry which is preliminary data.</text>
</comment>
<dbReference type="NCBIfam" id="NF005413">
    <property type="entry name" value="PRK06986.1"/>
    <property type="match status" value="1"/>
</dbReference>
<feature type="domain" description="RNA polymerase sigma-70 region 2" evidence="6">
    <location>
        <begin position="24"/>
        <end position="93"/>
    </location>
</feature>
<dbReference type="Pfam" id="PF04542">
    <property type="entry name" value="Sigma70_r2"/>
    <property type="match status" value="1"/>
</dbReference>
<sequence length="260" mass="29765">MVGNLSSGMRNYFRNKSTEELIFEHLSLIKYLAGRFAGRLPASLDQEDLVVAGIIGLIEAAQRFDPSRNIQFKTFAEFRIRGAMLDELRNLDWVPRSVREKAAKLEKTIIELENRLGRPAEDEEIAKELGISLEAYYRLLEEVKGISFVDIEALKRKIEDLQEDDLVELLSDSGENDPFDKLGLKELGEALAQAISELPEKERLVITLYYYENLTMKEIGKVLGYTESRISQLHSKALLRLRAKLKERLGEDYKDLLKEG</sequence>
<dbReference type="PIRSF" id="PIRSF000770">
    <property type="entry name" value="RNA_pol_sigma-SigE/K"/>
    <property type="match status" value="1"/>
</dbReference>
<dbReference type="InterPro" id="IPR012845">
    <property type="entry name" value="RNA_pol_sigma_FliA_WhiG"/>
</dbReference>
<dbReference type="GO" id="GO:0016987">
    <property type="term" value="F:sigma factor activity"/>
    <property type="evidence" value="ECO:0007669"/>
    <property type="project" value="UniProtKB-KW"/>
</dbReference>
<gene>
    <name evidence="8" type="ORF">TDIS_0524</name>
</gene>
<feature type="domain" description="RNA polymerase sigma-70 region 3" evidence="5">
    <location>
        <begin position="100"/>
        <end position="179"/>
    </location>
</feature>
<evidence type="ECO:0000313" key="9">
    <source>
        <dbReference type="Proteomes" id="UP000078390"/>
    </source>
</evidence>
<dbReference type="SUPFAM" id="SSF88946">
    <property type="entry name" value="Sigma2 domain of RNA polymerase sigma factors"/>
    <property type="match status" value="1"/>
</dbReference>
<dbReference type="InterPro" id="IPR007624">
    <property type="entry name" value="RNA_pol_sigma70_r3"/>
</dbReference>
<protein>
    <submittedName>
        <fullName evidence="8">RNA polymerase sigma factor for flagellar operon</fullName>
    </submittedName>
</protein>
<evidence type="ECO:0000259" key="6">
    <source>
        <dbReference type="Pfam" id="PF04542"/>
    </source>
</evidence>
<dbReference type="Pfam" id="PF04539">
    <property type="entry name" value="Sigma70_r3"/>
    <property type="match status" value="1"/>
</dbReference>
<dbReference type="Gene3D" id="1.10.1740.10">
    <property type="match status" value="1"/>
</dbReference>
<dbReference type="STRING" id="999894.TDIS_0524"/>
<accession>A0A179D5C7</accession>
<evidence type="ECO:0000256" key="3">
    <source>
        <dbReference type="ARBA" id="ARBA00023125"/>
    </source>
</evidence>
<dbReference type="InterPro" id="IPR013324">
    <property type="entry name" value="RNA_pol_sigma_r3/r4-like"/>
</dbReference>
<feature type="domain" description="RNA polymerase sigma-70 region 4" evidence="7">
    <location>
        <begin position="194"/>
        <end position="243"/>
    </location>
</feature>
<keyword evidence="8" id="KW-0966">Cell projection</keyword>
<dbReference type="PANTHER" id="PTHR30385:SF7">
    <property type="entry name" value="RNA POLYMERASE SIGMA FACTOR FLIA"/>
    <property type="match status" value="1"/>
</dbReference>
<dbReference type="PATRIC" id="fig|999894.6.peg.526"/>
<dbReference type="Gene3D" id="1.20.140.160">
    <property type="match status" value="1"/>
</dbReference>
<reference evidence="8 9" key="1">
    <citation type="submission" date="2016-04" db="EMBL/GenBank/DDBJ databases">
        <title>Genome analysis of Thermosulfurimonas dismutans, the first thermophilic sulfur-disproportionating bacterium of the phylum Thermodesulfobacteria.</title>
        <authorList>
            <person name="Mardanov A.V."/>
            <person name="Beletsky A.V."/>
            <person name="Kadnikov V.V."/>
            <person name="Slobodkin A.I."/>
            <person name="Ravin N.V."/>
        </authorList>
    </citation>
    <scope>NUCLEOTIDE SEQUENCE [LARGE SCALE GENOMIC DNA]</scope>
    <source>
        <strain evidence="8 9">S95</strain>
    </source>
</reference>
<dbReference type="GO" id="GO:0003899">
    <property type="term" value="F:DNA-directed RNA polymerase activity"/>
    <property type="evidence" value="ECO:0007669"/>
    <property type="project" value="InterPro"/>
</dbReference>
<dbReference type="PRINTS" id="PR00046">
    <property type="entry name" value="SIGMA70FCT"/>
</dbReference>
<dbReference type="InterPro" id="IPR014284">
    <property type="entry name" value="RNA_pol_sigma-70_dom"/>
</dbReference>
<dbReference type="NCBIfam" id="TIGR02937">
    <property type="entry name" value="sigma70-ECF"/>
    <property type="match status" value="1"/>
</dbReference>
<dbReference type="Proteomes" id="UP000078390">
    <property type="component" value="Unassembled WGS sequence"/>
</dbReference>
<evidence type="ECO:0000256" key="4">
    <source>
        <dbReference type="ARBA" id="ARBA00023163"/>
    </source>
</evidence>
<evidence type="ECO:0000313" key="8">
    <source>
        <dbReference type="EMBL" id="OAQ21304.1"/>
    </source>
</evidence>
<dbReference type="InterPro" id="IPR007627">
    <property type="entry name" value="RNA_pol_sigma70_r2"/>
</dbReference>
<keyword evidence="2" id="KW-0731">Sigma factor</keyword>
<dbReference type="Pfam" id="PF04545">
    <property type="entry name" value="Sigma70_r4"/>
    <property type="match status" value="1"/>
</dbReference>
<evidence type="ECO:0000259" key="5">
    <source>
        <dbReference type="Pfam" id="PF04539"/>
    </source>
</evidence>
<dbReference type="InterPro" id="IPR007630">
    <property type="entry name" value="RNA_pol_sigma70_r4"/>
</dbReference>
<dbReference type="InterPro" id="IPR000943">
    <property type="entry name" value="RNA_pol_sigma70"/>
</dbReference>
<dbReference type="InterPro" id="IPR013325">
    <property type="entry name" value="RNA_pol_sigma_r2"/>
</dbReference>
<dbReference type="CDD" id="cd06171">
    <property type="entry name" value="Sigma70_r4"/>
    <property type="match status" value="1"/>
</dbReference>
<dbReference type="GO" id="GO:0003677">
    <property type="term" value="F:DNA binding"/>
    <property type="evidence" value="ECO:0007669"/>
    <property type="project" value="UniProtKB-KW"/>
</dbReference>
<evidence type="ECO:0000256" key="1">
    <source>
        <dbReference type="ARBA" id="ARBA00023015"/>
    </source>
</evidence>
<dbReference type="NCBIfam" id="TIGR02479">
    <property type="entry name" value="FliA_WhiG"/>
    <property type="match status" value="1"/>
</dbReference>
<evidence type="ECO:0000259" key="7">
    <source>
        <dbReference type="Pfam" id="PF04545"/>
    </source>
</evidence>